<evidence type="ECO:0000256" key="1">
    <source>
        <dbReference type="ARBA" id="ARBA00008455"/>
    </source>
</evidence>
<protein>
    <recommendedName>
        <fullName evidence="2">Peptidase C1A papain C-terminal domain-containing protein</fullName>
    </recommendedName>
</protein>
<proteinExistence type="inferred from homology"/>
<dbReference type="GO" id="GO:0008234">
    <property type="term" value="F:cysteine-type peptidase activity"/>
    <property type="evidence" value="ECO:0007669"/>
    <property type="project" value="InterPro"/>
</dbReference>
<organism evidence="3 4">
    <name type="scientific">Musa balbisiana</name>
    <name type="common">Banana</name>
    <dbReference type="NCBI Taxonomy" id="52838"/>
    <lineage>
        <taxon>Eukaryota</taxon>
        <taxon>Viridiplantae</taxon>
        <taxon>Streptophyta</taxon>
        <taxon>Embryophyta</taxon>
        <taxon>Tracheophyta</taxon>
        <taxon>Spermatophyta</taxon>
        <taxon>Magnoliopsida</taxon>
        <taxon>Liliopsida</taxon>
        <taxon>Zingiberales</taxon>
        <taxon>Musaceae</taxon>
        <taxon>Musa</taxon>
    </lineage>
</organism>
<keyword evidence="4" id="KW-1185">Reference proteome</keyword>
<comment type="similarity">
    <text evidence="1">Belongs to the peptidase C1 family.</text>
</comment>
<dbReference type="AlphaFoldDB" id="A0A4S8KD74"/>
<dbReference type="InterPro" id="IPR013128">
    <property type="entry name" value="Peptidase_C1A"/>
</dbReference>
<comment type="caution">
    <text evidence="3">The sequence shown here is derived from an EMBL/GenBank/DDBJ whole genome shotgun (WGS) entry which is preliminary data.</text>
</comment>
<evidence type="ECO:0000259" key="2">
    <source>
        <dbReference type="Pfam" id="PF00112"/>
    </source>
</evidence>
<reference evidence="3 4" key="1">
    <citation type="journal article" date="2019" name="Nat. Plants">
        <title>Genome sequencing of Musa balbisiana reveals subgenome evolution and function divergence in polyploid bananas.</title>
        <authorList>
            <person name="Yao X."/>
        </authorList>
    </citation>
    <scope>NUCLEOTIDE SEQUENCE [LARGE SCALE GENOMIC DNA]</scope>
    <source>
        <strain evidence="4">cv. DH-PKW</strain>
        <tissue evidence="3">Leaves</tissue>
    </source>
</reference>
<accession>A0A4S8KD74</accession>
<dbReference type="Gene3D" id="2.40.50.170">
    <property type="entry name" value="Cysteine proteinases. Chain C"/>
    <property type="match status" value="1"/>
</dbReference>
<dbReference type="GO" id="GO:0006508">
    <property type="term" value="P:proteolysis"/>
    <property type="evidence" value="ECO:0007669"/>
    <property type="project" value="InterPro"/>
</dbReference>
<evidence type="ECO:0000313" key="3">
    <source>
        <dbReference type="EMBL" id="THU73101.1"/>
    </source>
</evidence>
<dbReference type="InterPro" id="IPR000668">
    <property type="entry name" value="Peptidase_C1A_C"/>
</dbReference>
<dbReference type="Proteomes" id="UP000317650">
    <property type="component" value="Chromosome 4"/>
</dbReference>
<gene>
    <name evidence="3" type="ORF">C4D60_Mb04t19250</name>
</gene>
<dbReference type="PROSITE" id="PS00640">
    <property type="entry name" value="THIOL_PROTEASE_ASN"/>
    <property type="match status" value="1"/>
</dbReference>
<dbReference type="STRING" id="52838.A0A4S8KD74"/>
<dbReference type="EMBL" id="PYDT01000001">
    <property type="protein sequence ID" value="THU73101.1"/>
    <property type="molecule type" value="Genomic_DNA"/>
</dbReference>
<dbReference type="InterPro" id="IPR025661">
    <property type="entry name" value="Pept_asp_AS"/>
</dbReference>
<name>A0A4S8KD74_MUSBA</name>
<dbReference type="InterPro" id="IPR038765">
    <property type="entry name" value="Papain-like_cys_pep_sf"/>
</dbReference>
<dbReference type="PANTHER" id="PTHR12411">
    <property type="entry name" value="CYSTEINE PROTEASE FAMILY C1-RELATED"/>
    <property type="match status" value="1"/>
</dbReference>
<dbReference type="Pfam" id="PF00112">
    <property type="entry name" value="Peptidase_C1"/>
    <property type="match status" value="1"/>
</dbReference>
<evidence type="ECO:0000313" key="4">
    <source>
        <dbReference type="Proteomes" id="UP000317650"/>
    </source>
</evidence>
<sequence length="108" mass="12170">MKYWIVKNSWGPEWGEEGYVRMQRGISASDGLCGIAMEASYPLKTSPNPGDSLRGLASRQMWRLDGSSIYCWEERVSTLADEGYHSIRCWECDMSLPPSAVGKHKLIP</sequence>
<dbReference type="SUPFAM" id="SSF54001">
    <property type="entry name" value="Cysteine proteinases"/>
    <property type="match status" value="1"/>
</dbReference>
<feature type="domain" description="Peptidase C1A papain C-terminal" evidence="2">
    <location>
        <begin position="2"/>
        <end position="42"/>
    </location>
</feature>